<evidence type="ECO:0000256" key="1">
    <source>
        <dbReference type="ARBA" id="ARBA00004141"/>
    </source>
</evidence>
<dbReference type="OMA" id="ITTIFWF"/>
<feature type="non-terminal residue" evidence="7">
    <location>
        <position position="1"/>
    </location>
</feature>
<evidence type="ECO:0000256" key="2">
    <source>
        <dbReference type="ARBA" id="ARBA00022692"/>
    </source>
</evidence>
<sequence>MTTATAKWILPVRIVQGVFDIIILGLMAYVVNAWSWDAWSPSEANFMLFCSIWTILALAYLIFSPIHFPTTAHKFGILAAEFVTMIFWFAGFIALAVLLTDVGCGDSWSICRAAEAACVFGAFEWVLFAATTIMAVLHCWRTGGTRGTAKHDPNMEIHHNNYPGV</sequence>
<evidence type="ECO:0000256" key="5">
    <source>
        <dbReference type="SAM" id="Phobius"/>
    </source>
</evidence>
<evidence type="ECO:0000313" key="7">
    <source>
        <dbReference type="EMBL" id="RFU29533.1"/>
    </source>
</evidence>
<keyword evidence="4 5" id="KW-0472">Membrane</keyword>
<keyword evidence="3 5" id="KW-1133">Transmembrane helix</keyword>
<dbReference type="InterPro" id="IPR008253">
    <property type="entry name" value="Marvel"/>
</dbReference>
<feature type="transmembrane region" description="Helical" evidence="5">
    <location>
        <begin position="119"/>
        <end position="140"/>
    </location>
</feature>
<dbReference type="PANTHER" id="PTHR37451:SF1">
    <property type="entry name" value="MARVEL DOMAIN-CONTAINING PROTEIN"/>
    <property type="match status" value="1"/>
</dbReference>
<feature type="transmembrane region" description="Helical" evidence="5">
    <location>
        <begin position="12"/>
        <end position="34"/>
    </location>
</feature>
<feature type="domain" description="MARVEL" evidence="6">
    <location>
        <begin position="11"/>
        <end position="133"/>
    </location>
</feature>
<dbReference type="GO" id="GO:0016020">
    <property type="term" value="C:membrane"/>
    <property type="evidence" value="ECO:0007669"/>
    <property type="project" value="UniProtKB-SubCell"/>
</dbReference>
<protein>
    <recommendedName>
        <fullName evidence="6">MARVEL domain-containing protein</fullName>
    </recommendedName>
</protein>
<feature type="non-terminal residue" evidence="7">
    <location>
        <position position="165"/>
    </location>
</feature>
<keyword evidence="8" id="KW-1185">Reference proteome</keyword>
<dbReference type="Proteomes" id="UP000258309">
    <property type="component" value="Unassembled WGS sequence"/>
</dbReference>
<evidence type="ECO:0000256" key="4">
    <source>
        <dbReference type="ARBA" id="ARBA00023136"/>
    </source>
</evidence>
<reference evidence="7 8" key="1">
    <citation type="submission" date="2018-05" db="EMBL/GenBank/DDBJ databases">
        <title>Draft genome sequence of Scytalidium lignicola DSM 105466, a ubiquitous saprotrophic fungus.</title>
        <authorList>
            <person name="Buettner E."/>
            <person name="Gebauer A.M."/>
            <person name="Hofrichter M."/>
            <person name="Liers C."/>
            <person name="Kellner H."/>
        </authorList>
    </citation>
    <scope>NUCLEOTIDE SEQUENCE [LARGE SCALE GENOMIC DNA]</scope>
    <source>
        <strain evidence="7 8">DSM 105466</strain>
    </source>
</reference>
<comment type="subcellular location">
    <subcellularLocation>
        <location evidence="1">Membrane</location>
        <topology evidence="1">Multi-pass membrane protein</topology>
    </subcellularLocation>
</comment>
<dbReference type="Pfam" id="PF01284">
    <property type="entry name" value="MARVEL"/>
    <property type="match status" value="1"/>
</dbReference>
<organism evidence="7 8">
    <name type="scientific">Scytalidium lignicola</name>
    <name type="common">Hyphomycete</name>
    <dbReference type="NCBI Taxonomy" id="5539"/>
    <lineage>
        <taxon>Eukaryota</taxon>
        <taxon>Fungi</taxon>
        <taxon>Dikarya</taxon>
        <taxon>Ascomycota</taxon>
        <taxon>Pezizomycotina</taxon>
        <taxon>Leotiomycetes</taxon>
        <taxon>Leotiomycetes incertae sedis</taxon>
        <taxon>Scytalidium</taxon>
    </lineage>
</organism>
<keyword evidence="2 5" id="KW-0812">Transmembrane</keyword>
<evidence type="ECO:0000313" key="8">
    <source>
        <dbReference type="Proteomes" id="UP000258309"/>
    </source>
</evidence>
<comment type="caution">
    <text evidence="7">The sequence shown here is derived from an EMBL/GenBank/DDBJ whole genome shotgun (WGS) entry which is preliminary data.</text>
</comment>
<evidence type="ECO:0000259" key="6">
    <source>
        <dbReference type="Pfam" id="PF01284"/>
    </source>
</evidence>
<accession>A0A3E2H8S8</accession>
<evidence type="ECO:0000256" key="3">
    <source>
        <dbReference type="ARBA" id="ARBA00022989"/>
    </source>
</evidence>
<proteinExistence type="predicted"/>
<dbReference type="STRING" id="5539.A0A3E2H8S8"/>
<feature type="transmembrane region" description="Helical" evidence="5">
    <location>
        <begin position="46"/>
        <end position="63"/>
    </location>
</feature>
<feature type="transmembrane region" description="Helical" evidence="5">
    <location>
        <begin position="75"/>
        <end position="99"/>
    </location>
</feature>
<dbReference type="EMBL" id="NCSJ02000125">
    <property type="protein sequence ID" value="RFU29533.1"/>
    <property type="molecule type" value="Genomic_DNA"/>
</dbReference>
<dbReference type="OrthoDB" id="2117453at2759"/>
<name>A0A3E2H8S8_SCYLI</name>
<dbReference type="PANTHER" id="PTHR37451">
    <property type="entry name" value="MARVEL DOMAIN"/>
    <property type="match status" value="1"/>
</dbReference>
<dbReference type="AlphaFoldDB" id="A0A3E2H8S8"/>
<gene>
    <name evidence="7" type="ORF">B7463_g6807</name>
</gene>